<dbReference type="Gene3D" id="1.10.510.10">
    <property type="entry name" value="Transferase(Phosphotransferase) domain 1"/>
    <property type="match status" value="1"/>
</dbReference>
<dbReference type="GO" id="GO:0030509">
    <property type="term" value="P:BMP signaling pathway"/>
    <property type="evidence" value="ECO:0007669"/>
    <property type="project" value="TreeGrafter"/>
</dbReference>
<dbReference type="GO" id="GO:0005886">
    <property type="term" value="C:plasma membrane"/>
    <property type="evidence" value="ECO:0007669"/>
    <property type="project" value="TreeGrafter"/>
</dbReference>
<evidence type="ECO:0000313" key="17">
    <source>
        <dbReference type="EMBL" id="KAI1229756.1"/>
    </source>
</evidence>
<dbReference type="PANTHER" id="PTHR23255:SF49">
    <property type="entry name" value="ANTI-MUELLERIAN HORMONE TYPE-2 RECEPTOR"/>
    <property type="match status" value="1"/>
</dbReference>
<keyword evidence="10" id="KW-0067">ATP-binding</keyword>
<comment type="similarity">
    <text evidence="2">Belongs to the protein kinase superfamily. TKL Ser/Thr protein kinase family. TGFB receptor subfamily.</text>
</comment>
<gene>
    <name evidence="17" type="ORF">IHE44_0010756</name>
    <name evidence="16" type="ORF">IHE44_010286</name>
</gene>
<accession>A0A835NEK3</accession>
<reference evidence="16" key="1">
    <citation type="submission" date="2020-10" db="EMBL/GenBank/DDBJ databases">
        <title>Feather gene expression reveals the developmental basis of iridescence in African starlings.</title>
        <authorList>
            <person name="Rubenstein D.R."/>
        </authorList>
    </citation>
    <scope>NUCLEOTIDE SEQUENCE</scope>
    <source>
        <strain evidence="16">SS15</strain>
        <tissue evidence="16">Liver</tissue>
    </source>
</reference>
<dbReference type="EMBL" id="JADDUC010000423">
    <property type="protein sequence ID" value="KAG0113531.1"/>
    <property type="molecule type" value="Genomic_DNA"/>
</dbReference>
<keyword evidence="4" id="KW-0723">Serine/threonine-protein kinase</keyword>
<name>A0A835NEK3_9PASS</name>
<evidence type="ECO:0000313" key="18">
    <source>
        <dbReference type="Proteomes" id="UP000618051"/>
    </source>
</evidence>
<evidence type="ECO:0000256" key="13">
    <source>
        <dbReference type="ARBA" id="ARBA00023170"/>
    </source>
</evidence>
<keyword evidence="12" id="KW-0472">Membrane</keyword>
<proteinExistence type="inferred from homology"/>
<keyword evidence="7" id="KW-0732">Signal</keyword>
<evidence type="ECO:0000256" key="9">
    <source>
        <dbReference type="ARBA" id="ARBA00022777"/>
    </source>
</evidence>
<feature type="domain" description="Protein kinase" evidence="15">
    <location>
        <begin position="1"/>
        <end position="160"/>
    </location>
</feature>
<dbReference type="InterPro" id="IPR011009">
    <property type="entry name" value="Kinase-like_dom_sf"/>
</dbReference>
<dbReference type="EC" id="2.7.11.30" evidence="3"/>
<evidence type="ECO:0000256" key="10">
    <source>
        <dbReference type="ARBA" id="ARBA00022840"/>
    </source>
</evidence>
<dbReference type="InterPro" id="IPR000719">
    <property type="entry name" value="Prot_kinase_dom"/>
</dbReference>
<evidence type="ECO:0000259" key="15">
    <source>
        <dbReference type="PROSITE" id="PS50011"/>
    </source>
</evidence>
<dbReference type="PROSITE" id="PS50011">
    <property type="entry name" value="PROTEIN_KINASE_DOM"/>
    <property type="match status" value="1"/>
</dbReference>
<evidence type="ECO:0000256" key="4">
    <source>
        <dbReference type="ARBA" id="ARBA00022527"/>
    </source>
</evidence>
<keyword evidence="6" id="KW-0812">Transmembrane</keyword>
<keyword evidence="9" id="KW-0418">Kinase</keyword>
<reference evidence="17" key="3">
    <citation type="submission" date="2022-01" db="EMBL/GenBank/DDBJ databases">
        <authorList>
            <person name="Rubenstein D.R."/>
        </authorList>
    </citation>
    <scope>NUCLEOTIDE SEQUENCE</scope>
    <source>
        <strain evidence="17">SS15</strain>
        <tissue evidence="17">Liver</tissue>
    </source>
</reference>
<evidence type="ECO:0000256" key="1">
    <source>
        <dbReference type="ARBA" id="ARBA00004479"/>
    </source>
</evidence>
<protein>
    <recommendedName>
        <fullName evidence="3">receptor protein serine/threonine kinase</fullName>
        <ecNumber evidence="3">2.7.11.30</ecNumber>
    </recommendedName>
</protein>
<dbReference type="GO" id="GO:0005024">
    <property type="term" value="F:transforming growth factor beta receptor activity"/>
    <property type="evidence" value="ECO:0007669"/>
    <property type="project" value="TreeGrafter"/>
</dbReference>
<keyword evidence="18" id="KW-1185">Reference proteome</keyword>
<evidence type="ECO:0000256" key="7">
    <source>
        <dbReference type="ARBA" id="ARBA00022729"/>
    </source>
</evidence>
<evidence type="ECO:0000256" key="6">
    <source>
        <dbReference type="ARBA" id="ARBA00022692"/>
    </source>
</evidence>
<keyword evidence="13 16" id="KW-0675">Receptor</keyword>
<dbReference type="GO" id="GO:0005524">
    <property type="term" value="F:ATP binding"/>
    <property type="evidence" value="ECO:0007669"/>
    <property type="project" value="UniProtKB-KW"/>
</dbReference>
<dbReference type="OrthoDB" id="547665at2759"/>
<comment type="caution">
    <text evidence="16">The sequence shown here is derived from an EMBL/GenBank/DDBJ whole genome shotgun (WGS) entry which is preliminary data.</text>
</comment>
<feature type="region of interest" description="Disordered" evidence="14">
    <location>
        <begin position="77"/>
        <end position="102"/>
    </location>
</feature>
<evidence type="ECO:0000256" key="11">
    <source>
        <dbReference type="ARBA" id="ARBA00022989"/>
    </source>
</evidence>
<evidence type="ECO:0000256" key="12">
    <source>
        <dbReference type="ARBA" id="ARBA00023136"/>
    </source>
</evidence>
<feature type="non-terminal residue" evidence="16">
    <location>
        <position position="160"/>
    </location>
</feature>
<dbReference type="SUPFAM" id="SSF56112">
    <property type="entry name" value="Protein kinase-like (PK-like)"/>
    <property type="match status" value="1"/>
</dbReference>
<comment type="subcellular location">
    <subcellularLocation>
        <location evidence="1">Membrane</location>
        <topology evidence="1">Single-pass type I membrane protein</topology>
    </subcellularLocation>
</comment>
<dbReference type="Proteomes" id="UP000618051">
    <property type="component" value="Unassembled WGS sequence"/>
</dbReference>
<evidence type="ECO:0000256" key="14">
    <source>
        <dbReference type="SAM" id="MobiDB-lite"/>
    </source>
</evidence>
<reference evidence="17 18" key="2">
    <citation type="journal article" date="2021" name="J. Hered.">
        <title>Feather Gene Expression Elucidates the Developmental Basis of Plumage Iridescence in African Starlings.</title>
        <authorList>
            <person name="Rubenstein D.R."/>
            <person name="Corvelo A."/>
            <person name="MacManes M.D."/>
            <person name="Maia R."/>
            <person name="Narzisi G."/>
            <person name="Rousaki A."/>
            <person name="Vandenabeele P."/>
            <person name="Shawkey M.D."/>
            <person name="Solomon J."/>
        </authorList>
    </citation>
    <scope>NUCLEOTIDE SEQUENCE [LARGE SCALE GENOMIC DNA]</scope>
    <source>
        <strain evidence="17">SS15</strain>
    </source>
</reference>
<keyword evidence="5" id="KW-0808">Transferase</keyword>
<evidence type="ECO:0000256" key="5">
    <source>
        <dbReference type="ARBA" id="ARBA00022679"/>
    </source>
</evidence>
<dbReference type="InterPro" id="IPR000333">
    <property type="entry name" value="TGFB_receptor"/>
</dbReference>
<evidence type="ECO:0000256" key="8">
    <source>
        <dbReference type="ARBA" id="ARBA00022741"/>
    </source>
</evidence>
<organism evidence="16">
    <name type="scientific">Lamprotornis superbus</name>
    <dbReference type="NCBI Taxonomy" id="245042"/>
    <lineage>
        <taxon>Eukaryota</taxon>
        <taxon>Metazoa</taxon>
        <taxon>Chordata</taxon>
        <taxon>Craniata</taxon>
        <taxon>Vertebrata</taxon>
        <taxon>Euteleostomi</taxon>
        <taxon>Archelosauria</taxon>
        <taxon>Archosauria</taxon>
        <taxon>Dinosauria</taxon>
        <taxon>Saurischia</taxon>
        <taxon>Theropoda</taxon>
        <taxon>Coelurosauria</taxon>
        <taxon>Aves</taxon>
        <taxon>Neognathae</taxon>
        <taxon>Neoaves</taxon>
        <taxon>Telluraves</taxon>
        <taxon>Australaves</taxon>
        <taxon>Passeriformes</taxon>
        <taxon>Sturnidae</taxon>
        <taxon>Lamprotornis</taxon>
    </lineage>
</organism>
<keyword evidence="8" id="KW-0547">Nucleotide-binding</keyword>
<evidence type="ECO:0000313" key="16">
    <source>
        <dbReference type="EMBL" id="KAG0113531.1"/>
    </source>
</evidence>
<evidence type="ECO:0000256" key="2">
    <source>
        <dbReference type="ARBA" id="ARBA00009605"/>
    </source>
</evidence>
<dbReference type="AlphaFoldDB" id="A0A835NEK3"/>
<keyword evidence="11" id="KW-1133">Transmembrane helix</keyword>
<sequence>VSLACPQGSLRHFLGQHVGTWAGSVRLALSLARGLAFLHQELWRDGEGGTRGVPALPPRSGLCPGLPVPCAPVTPGAPRAVQAQRGAPGPEQPERAGAGGRDLRHRRFRAGLRAPGPQAGTQRYLAPEILDESLDLRAWGRALRQADVYALALLLWEILR</sequence>
<dbReference type="PANTHER" id="PTHR23255">
    <property type="entry name" value="TRANSFORMING GROWTH FACTOR-BETA RECEPTOR TYPE I AND II"/>
    <property type="match status" value="1"/>
</dbReference>
<dbReference type="GO" id="GO:0043235">
    <property type="term" value="C:receptor complex"/>
    <property type="evidence" value="ECO:0007669"/>
    <property type="project" value="TreeGrafter"/>
</dbReference>
<evidence type="ECO:0000256" key="3">
    <source>
        <dbReference type="ARBA" id="ARBA00012401"/>
    </source>
</evidence>
<dbReference type="EMBL" id="JADDUC020000034">
    <property type="protein sequence ID" value="KAI1229756.1"/>
    <property type="molecule type" value="Genomic_DNA"/>
</dbReference>